<keyword evidence="2" id="KW-1185">Reference proteome</keyword>
<dbReference type="AlphaFoldDB" id="A0A3N4HNG4"/>
<proteinExistence type="predicted"/>
<organism evidence="1 2">
    <name type="scientific">Ascobolus immersus RN42</name>
    <dbReference type="NCBI Taxonomy" id="1160509"/>
    <lineage>
        <taxon>Eukaryota</taxon>
        <taxon>Fungi</taxon>
        <taxon>Dikarya</taxon>
        <taxon>Ascomycota</taxon>
        <taxon>Pezizomycotina</taxon>
        <taxon>Pezizomycetes</taxon>
        <taxon>Pezizales</taxon>
        <taxon>Ascobolaceae</taxon>
        <taxon>Ascobolus</taxon>
    </lineage>
</organism>
<dbReference type="EMBL" id="ML119765">
    <property type="protein sequence ID" value="RPA75365.1"/>
    <property type="molecule type" value="Genomic_DNA"/>
</dbReference>
<evidence type="ECO:0000313" key="1">
    <source>
        <dbReference type="EMBL" id="RPA75365.1"/>
    </source>
</evidence>
<gene>
    <name evidence="1" type="ORF">BJ508DRAFT_312045</name>
</gene>
<evidence type="ECO:0000313" key="2">
    <source>
        <dbReference type="Proteomes" id="UP000275078"/>
    </source>
</evidence>
<reference evidence="1 2" key="1">
    <citation type="journal article" date="2018" name="Nat. Ecol. Evol.">
        <title>Pezizomycetes genomes reveal the molecular basis of ectomycorrhizal truffle lifestyle.</title>
        <authorList>
            <person name="Murat C."/>
            <person name="Payen T."/>
            <person name="Noel B."/>
            <person name="Kuo A."/>
            <person name="Morin E."/>
            <person name="Chen J."/>
            <person name="Kohler A."/>
            <person name="Krizsan K."/>
            <person name="Balestrini R."/>
            <person name="Da Silva C."/>
            <person name="Montanini B."/>
            <person name="Hainaut M."/>
            <person name="Levati E."/>
            <person name="Barry K.W."/>
            <person name="Belfiori B."/>
            <person name="Cichocki N."/>
            <person name="Clum A."/>
            <person name="Dockter R.B."/>
            <person name="Fauchery L."/>
            <person name="Guy J."/>
            <person name="Iotti M."/>
            <person name="Le Tacon F."/>
            <person name="Lindquist E.A."/>
            <person name="Lipzen A."/>
            <person name="Malagnac F."/>
            <person name="Mello A."/>
            <person name="Molinier V."/>
            <person name="Miyauchi S."/>
            <person name="Poulain J."/>
            <person name="Riccioni C."/>
            <person name="Rubini A."/>
            <person name="Sitrit Y."/>
            <person name="Splivallo R."/>
            <person name="Traeger S."/>
            <person name="Wang M."/>
            <person name="Zifcakova L."/>
            <person name="Wipf D."/>
            <person name="Zambonelli A."/>
            <person name="Paolocci F."/>
            <person name="Nowrousian M."/>
            <person name="Ottonello S."/>
            <person name="Baldrian P."/>
            <person name="Spatafora J.W."/>
            <person name="Henrissat B."/>
            <person name="Nagy L.G."/>
            <person name="Aury J.M."/>
            <person name="Wincker P."/>
            <person name="Grigoriev I.V."/>
            <person name="Bonfante P."/>
            <person name="Martin F.M."/>
        </authorList>
    </citation>
    <scope>NUCLEOTIDE SEQUENCE [LARGE SCALE GENOMIC DNA]</scope>
    <source>
        <strain evidence="1 2">RN42</strain>
    </source>
</reference>
<name>A0A3N4HNG4_ASCIM</name>
<dbReference type="Proteomes" id="UP000275078">
    <property type="component" value="Unassembled WGS sequence"/>
</dbReference>
<protein>
    <submittedName>
        <fullName evidence="1">Uncharacterized protein</fullName>
    </submittedName>
</protein>
<sequence length="194" mass="22810">MTFLRPEMTYASALKNTPSAEHICSMPLTDRMRIALGPQPPKPKPADLDDDYQWIHFLRKALAKRKASPTKQARKQRRRERVFSRTGNVDMADIEKRMEEAGWEKLDGEEADRVKEGIVMNFSKVDPLDFVWEMDFMWLNCVRTTNGSIFIVDWHFEQFDCIGDTIEAGLTCIEEEYHEDKRRKWCNDILFSRS</sequence>
<accession>A0A3N4HNG4</accession>